<name>A0A9D2K5F6_9FIRM</name>
<protein>
    <submittedName>
        <fullName evidence="7">AI-2E family transporter</fullName>
    </submittedName>
</protein>
<dbReference type="AlphaFoldDB" id="A0A9D2K5F6"/>
<reference evidence="7" key="2">
    <citation type="submission" date="2021-04" db="EMBL/GenBank/DDBJ databases">
        <authorList>
            <person name="Gilroy R."/>
        </authorList>
    </citation>
    <scope>NUCLEOTIDE SEQUENCE</scope>
    <source>
        <strain evidence="7">ChiBcec1-1093</strain>
    </source>
</reference>
<proteinExistence type="inferred from homology"/>
<dbReference type="GO" id="GO:0016020">
    <property type="term" value="C:membrane"/>
    <property type="evidence" value="ECO:0007669"/>
    <property type="project" value="UniProtKB-SubCell"/>
</dbReference>
<keyword evidence="5 6" id="KW-0472">Membrane</keyword>
<comment type="similarity">
    <text evidence="2">Belongs to the autoinducer-2 exporter (AI-2E) (TC 2.A.86) family.</text>
</comment>
<dbReference type="EMBL" id="DXBC01000039">
    <property type="protein sequence ID" value="HIZ78607.1"/>
    <property type="molecule type" value="Genomic_DNA"/>
</dbReference>
<feature type="transmembrane region" description="Helical" evidence="6">
    <location>
        <begin position="165"/>
        <end position="187"/>
    </location>
</feature>
<keyword evidence="3 6" id="KW-0812">Transmembrane</keyword>
<dbReference type="Proteomes" id="UP000824101">
    <property type="component" value="Unassembled WGS sequence"/>
</dbReference>
<feature type="transmembrane region" description="Helical" evidence="6">
    <location>
        <begin position="269"/>
        <end position="298"/>
    </location>
</feature>
<feature type="transmembrane region" description="Helical" evidence="6">
    <location>
        <begin position="319"/>
        <end position="344"/>
    </location>
</feature>
<evidence type="ECO:0000256" key="4">
    <source>
        <dbReference type="ARBA" id="ARBA00022989"/>
    </source>
</evidence>
<comment type="subcellular location">
    <subcellularLocation>
        <location evidence="1">Membrane</location>
        <topology evidence="1">Multi-pass membrane protein</topology>
    </subcellularLocation>
</comment>
<evidence type="ECO:0000256" key="2">
    <source>
        <dbReference type="ARBA" id="ARBA00009773"/>
    </source>
</evidence>
<dbReference type="Pfam" id="PF01594">
    <property type="entry name" value="AI-2E_transport"/>
    <property type="match status" value="1"/>
</dbReference>
<evidence type="ECO:0000256" key="3">
    <source>
        <dbReference type="ARBA" id="ARBA00022692"/>
    </source>
</evidence>
<dbReference type="InterPro" id="IPR002549">
    <property type="entry name" value="AI-2E-like"/>
</dbReference>
<reference evidence="7" key="1">
    <citation type="journal article" date="2021" name="PeerJ">
        <title>Extensive microbial diversity within the chicken gut microbiome revealed by metagenomics and culture.</title>
        <authorList>
            <person name="Gilroy R."/>
            <person name="Ravi A."/>
            <person name="Getino M."/>
            <person name="Pursley I."/>
            <person name="Horton D.L."/>
            <person name="Alikhan N.F."/>
            <person name="Baker D."/>
            <person name="Gharbi K."/>
            <person name="Hall N."/>
            <person name="Watson M."/>
            <person name="Adriaenssens E.M."/>
            <person name="Foster-Nyarko E."/>
            <person name="Jarju S."/>
            <person name="Secka A."/>
            <person name="Antonio M."/>
            <person name="Oren A."/>
            <person name="Chaudhuri R.R."/>
            <person name="La Ragione R."/>
            <person name="Hildebrand F."/>
            <person name="Pallen M.J."/>
        </authorList>
    </citation>
    <scope>NUCLEOTIDE SEQUENCE</scope>
    <source>
        <strain evidence="7">ChiBcec1-1093</strain>
    </source>
</reference>
<evidence type="ECO:0000313" key="7">
    <source>
        <dbReference type="EMBL" id="HIZ78607.1"/>
    </source>
</evidence>
<evidence type="ECO:0000256" key="5">
    <source>
        <dbReference type="ARBA" id="ARBA00023136"/>
    </source>
</evidence>
<evidence type="ECO:0000313" key="8">
    <source>
        <dbReference type="Proteomes" id="UP000824101"/>
    </source>
</evidence>
<gene>
    <name evidence="7" type="ORF">IAA17_02285</name>
</gene>
<comment type="caution">
    <text evidence="7">The sequence shown here is derived from an EMBL/GenBank/DDBJ whole genome shotgun (WGS) entry which is preliminary data.</text>
</comment>
<feature type="transmembrane region" description="Helical" evidence="6">
    <location>
        <begin position="228"/>
        <end position="257"/>
    </location>
</feature>
<keyword evidence="4 6" id="KW-1133">Transmembrane helix</keyword>
<evidence type="ECO:0000256" key="6">
    <source>
        <dbReference type="SAM" id="Phobius"/>
    </source>
</evidence>
<organism evidence="7 8">
    <name type="scientific">Candidatus Lachnoclostridium stercorigallinarum</name>
    <dbReference type="NCBI Taxonomy" id="2838634"/>
    <lineage>
        <taxon>Bacteria</taxon>
        <taxon>Bacillati</taxon>
        <taxon>Bacillota</taxon>
        <taxon>Clostridia</taxon>
        <taxon>Lachnospirales</taxon>
        <taxon>Lachnospiraceae</taxon>
    </lineage>
</organism>
<accession>A0A9D2K5F6</accession>
<evidence type="ECO:0000256" key="1">
    <source>
        <dbReference type="ARBA" id="ARBA00004141"/>
    </source>
</evidence>
<sequence length="363" mass="39532">MVKPSKKLKKIFLITGITGAVYAGFQYLLPLVIPFLAAYMAALGLKPSASWISARLSFSVGGRKFRVPAGGVGAAELFLLTAALGGLSYWGLQRLCQEAALISERLPGWIHALDVWLTGKCHSAEKFFNLRPDRLVTAVREMLTGLAGTLKQATMPFLMENSMAVLEWTVEALVVCVLFFLATILSLEEMDDLKRRRDNSIFRREYAMIGCRLATAGKAYLKTQGCTLALTIGVCTAGLWILGSPYYIILGILIGLLDALPVVGTGTVFLPWALVLAAGGNWGRAAGLVVLYLVCYFLREFLEARIMGNEIGLTPLESLAAIYVGWQLFGFFGFILGPVGLILIEDLVNAAEESWMSQGEDCQ</sequence>